<dbReference type="InterPro" id="IPR001932">
    <property type="entry name" value="PPM-type_phosphatase-like_dom"/>
</dbReference>
<feature type="modified residue" description="4-aspartylphosphate" evidence="2">
    <location>
        <position position="65"/>
    </location>
</feature>
<dbReference type="PANTHER" id="PTHR43156">
    <property type="entry name" value="STAGE II SPORULATION PROTEIN E-RELATED"/>
    <property type="match status" value="1"/>
</dbReference>
<dbReference type="Gene3D" id="3.40.50.2300">
    <property type="match status" value="1"/>
</dbReference>
<accession>A0ABT7D030</accession>
<dbReference type="InterPro" id="IPR036457">
    <property type="entry name" value="PPM-type-like_dom_sf"/>
</dbReference>
<dbReference type="Proteomes" id="UP001237194">
    <property type="component" value="Unassembled WGS sequence"/>
</dbReference>
<protein>
    <submittedName>
        <fullName evidence="4">Fused response regulator/phosphatase</fullName>
    </submittedName>
</protein>
<keyword evidence="1" id="KW-0378">Hydrolase</keyword>
<keyword evidence="2" id="KW-0597">Phosphoprotein</keyword>
<evidence type="ECO:0000256" key="1">
    <source>
        <dbReference type="ARBA" id="ARBA00022801"/>
    </source>
</evidence>
<gene>
    <name evidence="4" type="ORF">P5W92_01890</name>
</gene>
<dbReference type="Pfam" id="PF00072">
    <property type="entry name" value="Response_reg"/>
    <property type="match status" value="1"/>
</dbReference>
<dbReference type="SMART" id="SM00331">
    <property type="entry name" value="PP2C_SIG"/>
    <property type="match status" value="1"/>
</dbReference>
<comment type="caution">
    <text evidence="4">The sequence shown here is derived from an EMBL/GenBank/DDBJ whole genome shotgun (WGS) entry which is preliminary data.</text>
</comment>
<dbReference type="InterPro" id="IPR011006">
    <property type="entry name" value="CheY-like_superfamily"/>
</dbReference>
<dbReference type="InterPro" id="IPR001789">
    <property type="entry name" value="Sig_transdc_resp-reg_receiver"/>
</dbReference>
<dbReference type="SMART" id="SM00448">
    <property type="entry name" value="REC"/>
    <property type="match status" value="1"/>
</dbReference>
<dbReference type="Gene3D" id="3.60.40.10">
    <property type="entry name" value="PPM-type phosphatase domain"/>
    <property type="match status" value="1"/>
</dbReference>
<name>A0ABT7D030_9ACTN</name>
<dbReference type="RefSeq" id="WP_283890345.1">
    <property type="nucleotide sequence ID" value="NZ_JARWAF010000001.1"/>
</dbReference>
<dbReference type="SUPFAM" id="SSF81606">
    <property type="entry name" value="PP2C-like"/>
    <property type="match status" value="1"/>
</dbReference>
<evidence type="ECO:0000313" key="4">
    <source>
        <dbReference type="EMBL" id="MDJ1639149.1"/>
    </source>
</evidence>
<dbReference type="Pfam" id="PF07228">
    <property type="entry name" value="SpoIIE"/>
    <property type="match status" value="1"/>
</dbReference>
<reference evidence="4 5" key="1">
    <citation type="submission" date="2023-04" db="EMBL/GenBank/DDBJ databases">
        <title>A novel species of the genus Streptomyces: Streptomyces pakalii sp. nov. isolated from a Mexican soil jungle.</title>
        <authorList>
            <person name="Chavez-Hernandez M.A."/>
            <person name="Ortiz-Alvarez J."/>
            <person name="Villa-Tanaca L."/>
            <person name="Hernandez-Rodriguez C."/>
        </authorList>
    </citation>
    <scope>NUCLEOTIDE SEQUENCE [LARGE SCALE GENOMIC DNA]</scope>
    <source>
        <strain evidence="4 5">ENCB-J15</strain>
    </source>
</reference>
<sequence length="541" mass="57320">MTETARHDAAPGTVLVIDDDETNRYILTSWLTRAGHTVLGAADGTAGLHLLAETGDALPEVAVIDVQLPDMSGFEVCERIKADPRTAYLPVVHVSAVAVNTEDHTEGLSRGADAYLDQPIDPNEFLATVTAALRYARARRRAEHLTLRLAALNRATLDVYRAVGFHSFSAAATGGAASLMSAPATSVFLSPQGLTVHSHASGPGAPPVSRPAPAELLDRLASPALGGGTGIEVATIPGGRWKALLPLDPIEGDVFLVVARTKRNRPPVCVAVPAAAARTTDERELLQQLVNTSALALEALRTFNEEHSLALALQRTFLPDRLPDTPGTSLAVRYRPASDHAEIGGDFYEALQTPAGLLLAIGDVAGHSLVAATVMGEIRHALRAYALEGHPPHHVLERLDALLAHTRPGLTVTLCLVLVEPDGSRIHIANAGHIPPLLLAPDRGAAYLSEHGPLLGLRLPHPPAHVRTTAPGSRLLLITDGLVEVRNQDLDHSLAAFLDAAAAGPRELEPLCDHLLDTFGEGKEDDIALLALHLHEDRHSA</sequence>
<keyword evidence="5" id="KW-1185">Reference proteome</keyword>
<dbReference type="PANTHER" id="PTHR43156:SF2">
    <property type="entry name" value="STAGE II SPORULATION PROTEIN E"/>
    <property type="match status" value="1"/>
</dbReference>
<dbReference type="EMBL" id="JARWAF010000001">
    <property type="protein sequence ID" value="MDJ1639149.1"/>
    <property type="molecule type" value="Genomic_DNA"/>
</dbReference>
<dbReference type="PROSITE" id="PS50110">
    <property type="entry name" value="RESPONSE_REGULATORY"/>
    <property type="match status" value="1"/>
</dbReference>
<evidence type="ECO:0000313" key="5">
    <source>
        <dbReference type="Proteomes" id="UP001237194"/>
    </source>
</evidence>
<evidence type="ECO:0000259" key="3">
    <source>
        <dbReference type="PROSITE" id="PS50110"/>
    </source>
</evidence>
<proteinExistence type="predicted"/>
<dbReference type="SUPFAM" id="SSF52172">
    <property type="entry name" value="CheY-like"/>
    <property type="match status" value="1"/>
</dbReference>
<organism evidence="4 5">
    <name type="scientific">Streptomyces pakalii</name>
    <dbReference type="NCBI Taxonomy" id="3036494"/>
    <lineage>
        <taxon>Bacteria</taxon>
        <taxon>Bacillati</taxon>
        <taxon>Actinomycetota</taxon>
        <taxon>Actinomycetes</taxon>
        <taxon>Kitasatosporales</taxon>
        <taxon>Streptomycetaceae</taxon>
        <taxon>Streptomyces</taxon>
    </lineage>
</organism>
<feature type="domain" description="Response regulatory" evidence="3">
    <location>
        <begin position="13"/>
        <end position="133"/>
    </location>
</feature>
<dbReference type="InterPro" id="IPR052016">
    <property type="entry name" value="Bact_Sigma-Reg"/>
</dbReference>
<evidence type="ECO:0000256" key="2">
    <source>
        <dbReference type="PROSITE-ProRule" id="PRU00169"/>
    </source>
</evidence>